<keyword evidence="7" id="KW-1185">Reference proteome</keyword>
<evidence type="ECO:0000313" key="6">
    <source>
        <dbReference type="EMBL" id="PKI86028.1"/>
    </source>
</evidence>
<feature type="region of interest" description="Disordered" evidence="5">
    <location>
        <begin position="168"/>
        <end position="201"/>
    </location>
</feature>
<dbReference type="Proteomes" id="UP000232875">
    <property type="component" value="Unassembled WGS sequence"/>
</dbReference>
<evidence type="ECO:0000256" key="2">
    <source>
        <dbReference type="ARBA" id="ARBA00022478"/>
    </source>
</evidence>
<dbReference type="GO" id="GO:0003677">
    <property type="term" value="F:DNA binding"/>
    <property type="evidence" value="ECO:0007669"/>
    <property type="project" value="InterPro"/>
</dbReference>
<keyword evidence="4" id="KW-0539">Nucleus</keyword>
<protein>
    <recommendedName>
        <fullName evidence="8">Rpc53p</fullName>
    </recommendedName>
</protein>
<dbReference type="PANTHER" id="PTHR13408">
    <property type="entry name" value="DNA-DIRECTED RNA POLYMERASE III"/>
    <property type="match status" value="1"/>
</dbReference>
<sequence>MEQQQEGAAQRDSNTQPLGRVRRGALQQPGRTTSMVPTRLGAGANGIANAQASSPGSQRMVFRPVIPQRRRTPSDALQPSAQDIFESDASMAPVPLPAVRPKLRGPIEMTATGPFALGPTEKPLARSTRTQNMPATVHMGLDAAHAPLGTAEDPVTIDIQDVQGLDDAAPQTLLRPPRRLKREAEHIKQETATKDVDMRDTPLDTQDVNAAQALDLSESEGEEGEEELASRFVSSIRTGQSDGHLFLFQFPSTFPSFSTLPPTVETKPEVEEAPNSDDDVIEIAEHASTAAAQPAPQAPSAEGQIGRLDMYRDGRVVLHLGGIPFDVVGGSDPSFLQQIMLLDGQQQRAMCLGELDAKLVAVPDMQYLLSQPAAHAPI</sequence>
<comment type="subcellular location">
    <subcellularLocation>
        <location evidence="1">Nucleus</location>
    </subcellularLocation>
</comment>
<dbReference type="GO" id="GO:0042797">
    <property type="term" value="P:tRNA transcription by RNA polymerase III"/>
    <property type="evidence" value="ECO:0007669"/>
    <property type="project" value="TreeGrafter"/>
</dbReference>
<feature type="compositionally biased region" description="Low complexity" evidence="5">
    <location>
        <begin position="41"/>
        <end position="52"/>
    </location>
</feature>
<evidence type="ECO:0000256" key="3">
    <source>
        <dbReference type="ARBA" id="ARBA00023163"/>
    </source>
</evidence>
<accession>A0A2N1JHM7</accession>
<evidence type="ECO:0000256" key="4">
    <source>
        <dbReference type="ARBA" id="ARBA00023242"/>
    </source>
</evidence>
<reference evidence="6 7" key="1">
    <citation type="submission" date="2017-10" db="EMBL/GenBank/DDBJ databases">
        <title>A novel species of cold-tolerant Malassezia isolated from bats.</title>
        <authorList>
            <person name="Lorch J.M."/>
            <person name="Palmer J.M."/>
            <person name="Vanderwolf K.J."/>
            <person name="Schmidt K.Z."/>
            <person name="Verant M.L."/>
            <person name="Weller T.J."/>
            <person name="Blehert D.S."/>
        </authorList>
    </citation>
    <scope>NUCLEOTIDE SEQUENCE [LARGE SCALE GENOMIC DNA]</scope>
    <source>
        <strain evidence="6 7">NWHC:44797-103</strain>
    </source>
</reference>
<feature type="region of interest" description="Disordered" evidence="5">
    <location>
        <begin position="1"/>
        <end position="61"/>
    </location>
</feature>
<dbReference type="OrthoDB" id="5836119at2759"/>
<dbReference type="PANTHER" id="PTHR13408:SF0">
    <property type="entry name" value="DNA-DIRECTED RNA POLYMERASE III SUBUNIT RPC4"/>
    <property type="match status" value="1"/>
</dbReference>
<feature type="compositionally biased region" description="Basic and acidic residues" evidence="5">
    <location>
        <begin position="182"/>
        <end position="201"/>
    </location>
</feature>
<keyword evidence="3" id="KW-0804">Transcription</keyword>
<evidence type="ECO:0000256" key="1">
    <source>
        <dbReference type="ARBA" id="ARBA00004123"/>
    </source>
</evidence>
<organism evidence="6 7">
    <name type="scientific">Malassezia vespertilionis</name>
    <dbReference type="NCBI Taxonomy" id="2020962"/>
    <lineage>
        <taxon>Eukaryota</taxon>
        <taxon>Fungi</taxon>
        <taxon>Dikarya</taxon>
        <taxon>Basidiomycota</taxon>
        <taxon>Ustilaginomycotina</taxon>
        <taxon>Malasseziomycetes</taxon>
        <taxon>Malasseziales</taxon>
        <taxon>Malasseziaceae</taxon>
        <taxon>Malassezia</taxon>
    </lineage>
</organism>
<evidence type="ECO:0008006" key="8">
    <source>
        <dbReference type="Google" id="ProtNLM"/>
    </source>
</evidence>
<evidence type="ECO:0000256" key="5">
    <source>
        <dbReference type="SAM" id="MobiDB-lite"/>
    </source>
</evidence>
<gene>
    <name evidence="6" type="ORF">MVES_000142</name>
</gene>
<dbReference type="InterPro" id="IPR007811">
    <property type="entry name" value="RPC4"/>
</dbReference>
<dbReference type="EMBL" id="KZ454987">
    <property type="protein sequence ID" value="PKI86028.1"/>
    <property type="molecule type" value="Genomic_DNA"/>
</dbReference>
<proteinExistence type="predicted"/>
<name>A0A2N1JHM7_9BASI</name>
<dbReference type="Pfam" id="PF05132">
    <property type="entry name" value="RNA_pol_Rpc4"/>
    <property type="match status" value="1"/>
</dbReference>
<feature type="compositionally biased region" description="Polar residues" evidence="5">
    <location>
        <begin position="1"/>
        <end position="17"/>
    </location>
</feature>
<dbReference type="STRING" id="2020962.A0A2N1JHM7"/>
<dbReference type="AlphaFoldDB" id="A0A2N1JHM7"/>
<keyword evidence="2" id="KW-0240">DNA-directed RNA polymerase</keyword>
<evidence type="ECO:0000313" key="7">
    <source>
        <dbReference type="Proteomes" id="UP000232875"/>
    </source>
</evidence>
<dbReference type="GO" id="GO:0005666">
    <property type="term" value="C:RNA polymerase III complex"/>
    <property type="evidence" value="ECO:0007669"/>
    <property type="project" value="InterPro"/>
</dbReference>